<dbReference type="InterPro" id="IPR050701">
    <property type="entry name" value="Histone_Mod_Regulator"/>
</dbReference>
<dbReference type="GO" id="GO:0006357">
    <property type="term" value="P:regulation of transcription by RNA polymerase II"/>
    <property type="evidence" value="ECO:0007669"/>
    <property type="project" value="TreeGrafter"/>
</dbReference>
<gene>
    <name evidence="2" type="ORF">CCH79_00002481</name>
</gene>
<accession>A0A315VIM9</accession>
<dbReference type="PANTHER" id="PTHR13793">
    <property type="entry name" value="PHD FINGER PROTEINS"/>
    <property type="match status" value="1"/>
</dbReference>
<organism evidence="2 3">
    <name type="scientific">Gambusia affinis</name>
    <name type="common">Western mosquitofish</name>
    <name type="synonym">Heterandria affinis</name>
    <dbReference type="NCBI Taxonomy" id="33528"/>
    <lineage>
        <taxon>Eukaryota</taxon>
        <taxon>Metazoa</taxon>
        <taxon>Chordata</taxon>
        <taxon>Craniata</taxon>
        <taxon>Vertebrata</taxon>
        <taxon>Euteleostomi</taxon>
        <taxon>Actinopterygii</taxon>
        <taxon>Neopterygii</taxon>
        <taxon>Teleostei</taxon>
        <taxon>Neoteleostei</taxon>
        <taxon>Acanthomorphata</taxon>
        <taxon>Ovalentaria</taxon>
        <taxon>Atherinomorphae</taxon>
        <taxon>Cyprinodontiformes</taxon>
        <taxon>Poeciliidae</taxon>
        <taxon>Poeciliinae</taxon>
        <taxon>Gambusia</taxon>
    </lineage>
</organism>
<dbReference type="PANTHER" id="PTHR13793:SF84">
    <property type="entry name" value="E3 UBIQUITIN-PROTEIN LIGASE JADE-2"/>
    <property type="match status" value="1"/>
</dbReference>
<evidence type="ECO:0000313" key="2">
    <source>
        <dbReference type="EMBL" id="PWA22847.1"/>
    </source>
</evidence>
<sequence length="507" mass="56371">MMLPPPCFSISPIMAPVPFILLPLWLCRKLTSSLNVSFCHFESMLPFWSRRLQADRAEILTSLPAAVDRNSEARGSGVETPPRGASCQRSTVSEDFSFHEFVKLPVVSKVGPGGPTSCMVQFLPGSNDGSSQNNSDLLRRNRNMQRAEPPGPTLDSSGTDHRSILTCSTSRICLMETTPESQLEATGGGSGDGQTEEGDAQPPRSQQHGCYDLDDLDVTWLQLVNQEFRQMGEPPLNYSSNHGCWCSAPTGQEGNSCWRFGELKWNLREATLPELDELTMELVLVELERLCQEQMQQAIETEEGLGIEYDEDVVCDVCRSPEGEDGNEMVFCDKCNVCVHQVRLHRNVLKFDRLNSIGLWDTKHVHRSKIRNFSRVASAALGPPWSRPWAPRGAAPGQKAAVLRCGTWMQVPVCSRHRLQDRAQRLAGMWDTLVMGSIFSGQPMLTCRKTQTAKAESCGLTSGIHKAQLTWTHLVPLRVGFRAPPLLGQSRHLGWTPRAQVRHSQLP</sequence>
<keyword evidence="3" id="KW-1185">Reference proteome</keyword>
<dbReference type="EMBL" id="NHOQ01001678">
    <property type="protein sequence ID" value="PWA22847.1"/>
    <property type="molecule type" value="Genomic_DNA"/>
</dbReference>
<feature type="region of interest" description="Disordered" evidence="1">
    <location>
        <begin position="178"/>
        <end position="209"/>
    </location>
</feature>
<dbReference type="Proteomes" id="UP000250572">
    <property type="component" value="Unassembled WGS sequence"/>
</dbReference>
<evidence type="ECO:0000313" key="3">
    <source>
        <dbReference type="Proteomes" id="UP000250572"/>
    </source>
</evidence>
<proteinExistence type="predicted"/>
<dbReference type="InterPro" id="IPR013083">
    <property type="entry name" value="Znf_RING/FYVE/PHD"/>
</dbReference>
<dbReference type="SUPFAM" id="SSF57903">
    <property type="entry name" value="FYVE/PHD zinc finger"/>
    <property type="match status" value="1"/>
</dbReference>
<name>A0A315VIM9_GAMAF</name>
<dbReference type="GO" id="GO:0000123">
    <property type="term" value="C:histone acetyltransferase complex"/>
    <property type="evidence" value="ECO:0007669"/>
    <property type="project" value="TreeGrafter"/>
</dbReference>
<evidence type="ECO:0000256" key="1">
    <source>
        <dbReference type="SAM" id="MobiDB-lite"/>
    </source>
</evidence>
<comment type="caution">
    <text evidence="2">The sequence shown here is derived from an EMBL/GenBank/DDBJ whole genome shotgun (WGS) entry which is preliminary data.</text>
</comment>
<reference evidence="2 3" key="1">
    <citation type="journal article" date="2018" name="G3 (Bethesda)">
        <title>A High-Quality Reference Genome for the Invasive Mosquitofish Gambusia affinis Using a Chicago Library.</title>
        <authorList>
            <person name="Hoffberg S.L."/>
            <person name="Troendle N.J."/>
            <person name="Glenn T.C."/>
            <person name="Mahmud O."/>
            <person name="Louha S."/>
            <person name="Chalopin D."/>
            <person name="Bennetzen J.L."/>
            <person name="Mauricio R."/>
        </authorList>
    </citation>
    <scope>NUCLEOTIDE SEQUENCE [LARGE SCALE GENOMIC DNA]</scope>
    <source>
        <strain evidence="2">NE01/NJP1002.9</strain>
        <tissue evidence="2">Muscle</tissue>
    </source>
</reference>
<dbReference type="InterPro" id="IPR011011">
    <property type="entry name" value="Znf_FYVE_PHD"/>
</dbReference>
<dbReference type="AlphaFoldDB" id="A0A315VIM9"/>
<protein>
    <submittedName>
        <fullName evidence="2">Uncharacterized protein</fullName>
    </submittedName>
</protein>
<dbReference type="Gene3D" id="3.30.40.10">
    <property type="entry name" value="Zinc/RING finger domain, C3HC4 (zinc finger)"/>
    <property type="match status" value="1"/>
</dbReference>